<name>A0A6G0WSM7_9STRA</name>
<keyword evidence="2" id="KW-0496">Mitochondrion</keyword>
<dbReference type="PANTHER" id="PTHR46749">
    <property type="entry name" value="COMPLEX III ASSEMBLY FACTOR LYRM7"/>
    <property type="match status" value="1"/>
</dbReference>
<evidence type="ECO:0000256" key="2">
    <source>
        <dbReference type="ARBA" id="ARBA00023128"/>
    </source>
</evidence>
<reference evidence="6 7" key="1">
    <citation type="submission" date="2019-07" db="EMBL/GenBank/DDBJ databases">
        <title>Genomics analysis of Aphanomyces spp. identifies a new class of oomycete effector associated with host adaptation.</title>
        <authorList>
            <person name="Gaulin E."/>
        </authorList>
    </citation>
    <scope>NUCLEOTIDE SEQUENCE [LARGE SCALE GENOMIC DNA]</scope>
    <source>
        <strain evidence="6 7">ATCC 201684</strain>
    </source>
</reference>
<gene>
    <name evidence="6" type="ORF">Ae201684_011922</name>
</gene>
<evidence type="ECO:0000256" key="1">
    <source>
        <dbReference type="ARBA" id="ARBA00004305"/>
    </source>
</evidence>
<dbReference type="EMBL" id="VJMJ01000153">
    <property type="protein sequence ID" value="KAF0730498.1"/>
    <property type="molecule type" value="Genomic_DNA"/>
</dbReference>
<dbReference type="CDD" id="cd20267">
    <property type="entry name" value="Complex1_LYR_LYRM7"/>
    <property type="match status" value="1"/>
</dbReference>
<feature type="domain" description="Complex 1 LYR protein" evidence="5">
    <location>
        <begin position="9"/>
        <end position="61"/>
    </location>
</feature>
<dbReference type="Proteomes" id="UP000481153">
    <property type="component" value="Unassembled WGS sequence"/>
</dbReference>
<comment type="subcellular location">
    <subcellularLocation>
        <location evidence="1">Mitochondrion matrix</location>
    </subcellularLocation>
</comment>
<protein>
    <recommendedName>
        <fullName evidence="5">Complex 1 LYR protein domain-containing protein</fullName>
    </recommendedName>
</protein>
<feature type="region of interest" description="Disordered" evidence="4">
    <location>
        <begin position="91"/>
        <end position="126"/>
    </location>
</feature>
<dbReference type="GO" id="GO:0005759">
    <property type="term" value="C:mitochondrial matrix"/>
    <property type="evidence" value="ECO:0007669"/>
    <property type="project" value="UniProtKB-SubCell"/>
</dbReference>
<dbReference type="InterPro" id="IPR008011">
    <property type="entry name" value="Complex1_LYR_dom"/>
</dbReference>
<dbReference type="AlphaFoldDB" id="A0A6G0WSM7"/>
<dbReference type="Pfam" id="PF05347">
    <property type="entry name" value="Complex1_LYR"/>
    <property type="match status" value="1"/>
</dbReference>
<sequence length="126" mass="13733">MASNSVRAQVLGGYRRLIRASRQTFGADKRAVVEAHKAVRAAFLENRDVKDVSALQGLIKGIDEAESMLLYNIVQGQANEQGTYQVTLTDPQKSHMRKDEELTEITPDTGKTPVVTKSCPDGGCPS</sequence>
<dbReference type="VEuPathDB" id="FungiDB:AeMF1_015866"/>
<evidence type="ECO:0000259" key="5">
    <source>
        <dbReference type="Pfam" id="PF05347"/>
    </source>
</evidence>
<dbReference type="GO" id="GO:0034551">
    <property type="term" value="P:mitochondrial respiratory chain complex III assembly"/>
    <property type="evidence" value="ECO:0007669"/>
    <property type="project" value="InterPro"/>
</dbReference>
<dbReference type="OrthoDB" id="529194at2759"/>
<keyword evidence="3" id="KW-0143">Chaperone</keyword>
<dbReference type="InterPro" id="IPR050435">
    <property type="entry name" value="MZM1/LYRM7"/>
</dbReference>
<keyword evidence="7" id="KW-1185">Reference proteome</keyword>
<dbReference type="GO" id="GO:0044183">
    <property type="term" value="F:protein folding chaperone"/>
    <property type="evidence" value="ECO:0007669"/>
    <property type="project" value="TreeGrafter"/>
</dbReference>
<dbReference type="PANTHER" id="PTHR46749:SF1">
    <property type="entry name" value="COMPLEX III ASSEMBLY FACTOR LYRM7"/>
    <property type="match status" value="1"/>
</dbReference>
<comment type="caution">
    <text evidence="6">The sequence shown here is derived from an EMBL/GenBank/DDBJ whole genome shotgun (WGS) entry which is preliminary data.</text>
</comment>
<evidence type="ECO:0000256" key="4">
    <source>
        <dbReference type="SAM" id="MobiDB-lite"/>
    </source>
</evidence>
<evidence type="ECO:0000313" key="7">
    <source>
        <dbReference type="Proteomes" id="UP000481153"/>
    </source>
</evidence>
<evidence type="ECO:0000256" key="3">
    <source>
        <dbReference type="ARBA" id="ARBA00023186"/>
    </source>
</evidence>
<dbReference type="InterPro" id="IPR045298">
    <property type="entry name" value="Complex1_LYR_LYRM7"/>
</dbReference>
<accession>A0A6G0WSM7</accession>
<proteinExistence type="predicted"/>
<organism evidence="6 7">
    <name type="scientific">Aphanomyces euteiches</name>
    <dbReference type="NCBI Taxonomy" id="100861"/>
    <lineage>
        <taxon>Eukaryota</taxon>
        <taxon>Sar</taxon>
        <taxon>Stramenopiles</taxon>
        <taxon>Oomycota</taxon>
        <taxon>Saprolegniomycetes</taxon>
        <taxon>Saprolegniales</taxon>
        <taxon>Verrucalvaceae</taxon>
        <taxon>Aphanomyces</taxon>
    </lineage>
</organism>
<evidence type="ECO:0000313" key="6">
    <source>
        <dbReference type="EMBL" id="KAF0730498.1"/>
    </source>
</evidence>